<dbReference type="InterPro" id="IPR036760">
    <property type="entry name" value="SspB-like_sf"/>
</dbReference>
<reference evidence="2 4" key="2">
    <citation type="submission" date="2017-04" db="EMBL/GenBank/DDBJ databases">
        <title>Genome Sequence of Marinobacter salarius strain SMR5 Isolated from a culture of the Diatom Skeletonema marinoi.</title>
        <authorList>
            <person name="Topel M."/>
            <person name="Pinder M.I.M."/>
            <person name="Johansson O.N."/>
            <person name="Kourtchenko O."/>
            <person name="Godhe A."/>
            <person name="Clarke A.K."/>
        </authorList>
    </citation>
    <scope>NUCLEOTIDE SEQUENCE [LARGE SCALE GENOMIC DNA]</scope>
    <source>
        <strain evidence="2 4">SMR5</strain>
    </source>
</reference>
<gene>
    <name evidence="2" type="primary">sspB</name>
    <name evidence="2" type="ORF">MARSALSMR5_03345</name>
    <name evidence="3" type="ORF">SAMN04487868_13715</name>
</gene>
<reference evidence="3 5" key="1">
    <citation type="submission" date="2016-10" db="EMBL/GenBank/DDBJ databases">
        <authorList>
            <person name="Varghese N."/>
            <person name="Submissions S."/>
        </authorList>
    </citation>
    <scope>NUCLEOTIDE SEQUENCE [LARGE SCALE GENOMIC DNA]</scope>
    <source>
        <strain evidence="3 5">DSM 26291</strain>
    </source>
</reference>
<dbReference type="SUPFAM" id="SSF101738">
    <property type="entry name" value="SspB-like"/>
    <property type="match status" value="1"/>
</dbReference>
<proteinExistence type="predicted"/>
<organism evidence="2 4">
    <name type="scientific">Marinobacter salarius</name>
    <dbReference type="NCBI Taxonomy" id="1420917"/>
    <lineage>
        <taxon>Bacteria</taxon>
        <taxon>Pseudomonadati</taxon>
        <taxon>Pseudomonadota</taxon>
        <taxon>Gammaproteobacteria</taxon>
        <taxon>Pseudomonadales</taxon>
        <taxon>Marinobacteraceae</taxon>
        <taxon>Marinobacter</taxon>
    </lineage>
</organism>
<sequence>MPDSKITMTSSRPYLVRAFNEWILDNDCTPYIVVDAGVQGVQVPTEHVANGQIVLNISPGAVRGLVIGNGALEFSARFGGVPMQVFIPLQAVMAVYAKENGEGMVFGSEPGSPDPEGPGGKDSEHGSGDNGQGGDRPSGRPTLKVVK</sequence>
<dbReference type="PANTHER" id="PTHR37486">
    <property type="entry name" value="STRINGENT STARVATION PROTEIN B"/>
    <property type="match status" value="1"/>
</dbReference>
<evidence type="ECO:0000313" key="5">
    <source>
        <dbReference type="Proteomes" id="UP000199211"/>
    </source>
</evidence>
<dbReference type="PIRSF" id="PIRSF005276">
    <property type="entry name" value="SspB"/>
    <property type="match status" value="1"/>
</dbReference>
<keyword evidence="5" id="KW-1185">Reference proteome</keyword>
<dbReference type="Gene3D" id="2.30.30.220">
    <property type="entry name" value="SspB-like"/>
    <property type="match status" value="1"/>
</dbReference>
<evidence type="ECO:0000313" key="2">
    <source>
        <dbReference type="EMBL" id="ARM85384.1"/>
    </source>
</evidence>
<accession>A0A1I4NG22</accession>
<dbReference type="EMBL" id="FOTV01000037">
    <property type="protein sequence ID" value="SFM14451.1"/>
    <property type="molecule type" value="Genomic_DNA"/>
</dbReference>
<dbReference type="NCBIfam" id="NF008769">
    <property type="entry name" value="PRK11798.2-5"/>
    <property type="match status" value="1"/>
</dbReference>
<protein>
    <submittedName>
        <fullName evidence="2">Stringent starvation protein B</fullName>
    </submittedName>
</protein>
<evidence type="ECO:0000256" key="1">
    <source>
        <dbReference type="SAM" id="MobiDB-lite"/>
    </source>
</evidence>
<dbReference type="Proteomes" id="UP000199211">
    <property type="component" value="Unassembled WGS sequence"/>
</dbReference>
<feature type="region of interest" description="Disordered" evidence="1">
    <location>
        <begin position="103"/>
        <end position="147"/>
    </location>
</feature>
<dbReference type="AlphaFoldDB" id="A0A1W6KD73"/>
<dbReference type="GO" id="GO:0005829">
    <property type="term" value="C:cytosol"/>
    <property type="evidence" value="ECO:0007669"/>
    <property type="project" value="TreeGrafter"/>
</dbReference>
<dbReference type="GO" id="GO:0005840">
    <property type="term" value="C:ribosome"/>
    <property type="evidence" value="ECO:0007669"/>
    <property type="project" value="TreeGrafter"/>
</dbReference>
<dbReference type="Pfam" id="PF04386">
    <property type="entry name" value="SspB"/>
    <property type="match status" value="1"/>
</dbReference>
<evidence type="ECO:0000313" key="4">
    <source>
        <dbReference type="Proteomes" id="UP000193100"/>
    </source>
</evidence>
<dbReference type="Proteomes" id="UP000193100">
    <property type="component" value="Chromosome"/>
</dbReference>
<accession>A0A1W6KD73</accession>
<evidence type="ECO:0000313" key="3">
    <source>
        <dbReference type="EMBL" id="SFM14451.1"/>
    </source>
</evidence>
<dbReference type="GO" id="GO:0045732">
    <property type="term" value="P:positive regulation of protein catabolic process"/>
    <property type="evidence" value="ECO:0007669"/>
    <property type="project" value="TreeGrafter"/>
</dbReference>
<dbReference type="EMBL" id="CP020931">
    <property type="protein sequence ID" value="ARM85384.1"/>
    <property type="molecule type" value="Genomic_DNA"/>
</dbReference>
<name>A0A1W6KD73_9GAMM</name>
<dbReference type="InterPro" id="IPR007481">
    <property type="entry name" value="SspB"/>
</dbReference>
<dbReference type="PANTHER" id="PTHR37486:SF1">
    <property type="entry name" value="STRINGENT STARVATION PROTEIN B"/>
    <property type="match status" value="1"/>
</dbReference>